<name>A0ABN1U3I2_9ACTN</name>
<dbReference type="Proteomes" id="UP001501581">
    <property type="component" value="Unassembled WGS sequence"/>
</dbReference>
<evidence type="ECO:0000256" key="1">
    <source>
        <dbReference type="ARBA" id="ARBA00023125"/>
    </source>
</evidence>
<comment type="caution">
    <text evidence="4">The sequence shown here is derived from an EMBL/GenBank/DDBJ whole genome shotgun (WGS) entry which is preliminary data.</text>
</comment>
<dbReference type="InterPro" id="IPR009057">
    <property type="entry name" value="Homeodomain-like_sf"/>
</dbReference>
<dbReference type="PROSITE" id="PS50977">
    <property type="entry name" value="HTH_TETR_2"/>
    <property type="match status" value="1"/>
</dbReference>
<dbReference type="Gene3D" id="1.10.357.10">
    <property type="entry name" value="Tetracycline Repressor, domain 2"/>
    <property type="match status" value="1"/>
</dbReference>
<keyword evidence="5" id="KW-1185">Reference proteome</keyword>
<evidence type="ECO:0000313" key="4">
    <source>
        <dbReference type="EMBL" id="GAA1113576.1"/>
    </source>
</evidence>
<organism evidence="4 5">
    <name type="scientific">Nocardioides dubius</name>
    <dbReference type="NCBI Taxonomy" id="317019"/>
    <lineage>
        <taxon>Bacteria</taxon>
        <taxon>Bacillati</taxon>
        <taxon>Actinomycetota</taxon>
        <taxon>Actinomycetes</taxon>
        <taxon>Propionibacteriales</taxon>
        <taxon>Nocardioidaceae</taxon>
        <taxon>Nocardioides</taxon>
    </lineage>
</organism>
<reference evidence="4 5" key="1">
    <citation type="journal article" date="2019" name="Int. J. Syst. Evol. Microbiol.">
        <title>The Global Catalogue of Microorganisms (GCM) 10K type strain sequencing project: providing services to taxonomists for standard genome sequencing and annotation.</title>
        <authorList>
            <consortium name="The Broad Institute Genomics Platform"/>
            <consortium name="The Broad Institute Genome Sequencing Center for Infectious Disease"/>
            <person name="Wu L."/>
            <person name="Ma J."/>
        </authorList>
    </citation>
    <scope>NUCLEOTIDE SEQUENCE [LARGE SCALE GENOMIC DNA]</scope>
    <source>
        <strain evidence="4 5">JCM 13008</strain>
    </source>
</reference>
<protein>
    <recommendedName>
        <fullName evidence="3">HTH tetR-type domain-containing protein</fullName>
    </recommendedName>
</protein>
<proteinExistence type="predicted"/>
<accession>A0ABN1U3I2</accession>
<evidence type="ECO:0000313" key="5">
    <source>
        <dbReference type="Proteomes" id="UP001501581"/>
    </source>
</evidence>
<dbReference type="EMBL" id="BAAALG010000017">
    <property type="protein sequence ID" value="GAA1113576.1"/>
    <property type="molecule type" value="Genomic_DNA"/>
</dbReference>
<dbReference type="RefSeq" id="WP_415630074.1">
    <property type="nucleotide sequence ID" value="NZ_CBCRZO010000018.1"/>
</dbReference>
<dbReference type="Pfam" id="PF00440">
    <property type="entry name" value="TetR_N"/>
    <property type="match status" value="1"/>
</dbReference>
<dbReference type="PANTHER" id="PTHR30055:SF146">
    <property type="entry name" value="HTH-TYPE TRANSCRIPTIONAL DUAL REGULATOR CECR"/>
    <property type="match status" value="1"/>
</dbReference>
<evidence type="ECO:0000256" key="2">
    <source>
        <dbReference type="PROSITE-ProRule" id="PRU00335"/>
    </source>
</evidence>
<dbReference type="SUPFAM" id="SSF46689">
    <property type="entry name" value="Homeodomain-like"/>
    <property type="match status" value="1"/>
</dbReference>
<sequence length="209" mass="22697">MIKGLDADQRRELRRQALLDSALELFARQGYAATTIEQLCQHAYVATKSFYEVFDSREACYRQLLIQITDSAFAAAFAAREESDGTEDGVARSLLESLARSFGTDLRVSRVTFGEGAAISLAVETVRRENRRAIAAYVEETWAGFDVPGTRAGLATGLVGGLLDLIADWSHGQSFDRTPDEESAQVVVLTALLTGFYDTLRAGMGSASA</sequence>
<keyword evidence="1 2" id="KW-0238">DNA-binding</keyword>
<gene>
    <name evidence="4" type="ORF">GCM10009668_39530</name>
</gene>
<dbReference type="InterPro" id="IPR001647">
    <property type="entry name" value="HTH_TetR"/>
</dbReference>
<dbReference type="InterPro" id="IPR050109">
    <property type="entry name" value="HTH-type_TetR-like_transc_reg"/>
</dbReference>
<feature type="DNA-binding region" description="H-T-H motif" evidence="2">
    <location>
        <begin position="35"/>
        <end position="54"/>
    </location>
</feature>
<dbReference type="PANTHER" id="PTHR30055">
    <property type="entry name" value="HTH-TYPE TRANSCRIPTIONAL REGULATOR RUTR"/>
    <property type="match status" value="1"/>
</dbReference>
<feature type="domain" description="HTH tetR-type" evidence="3">
    <location>
        <begin position="12"/>
        <end position="72"/>
    </location>
</feature>
<evidence type="ECO:0000259" key="3">
    <source>
        <dbReference type="PROSITE" id="PS50977"/>
    </source>
</evidence>